<evidence type="ECO:0000256" key="12">
    <source>
        <dbReference type="PIRSR" id="PIRSR601233-3"/>
    </source>
</evidence>
<evidence type="ECO:0000256" key="11">
    <source>
        <dbReference type="PIRSR" id="PIRSR601233-2"/>
    </source>
</evidence>
<name>G7Q444_9BACT</name>
<dbReference type="GO" id="GO:0046872">
    <property type="term" value="F:metal ion binding"/>
    <property type="evidence" value="ECO:0007669"/>
    <property type="project" value="UniProtKB-UniRule"/>
</dbReference>
<dbReference type="InterPro" id="IPR036025">
    <property type="entry name" value="RtcB-like_sf"/>
</dbReference>
<dbReference type="GO" id="GO:0170057">
    <property type="term" value="F:RNA ligase (GTP) activity"/>
    <property type="evidence" value="ECO:0007669"/>
    <property type="project" value="UniProtKB-EC"/>
</dbReference>
<dbReference type="RefSeq" id="WP_009180258.1">
    <property type="nucleotide sequence ID" value="NZ_CM001368.1"/>
</dbReference>
<feature type="binding site" evidence="11">
    <location>
        <begin position="373"/>
        <end position="376"/>
    </location>
    <ligand>
        <name>GMP</name>
        <dbReference type="ChEBI" id="CHEBI:58115"/>
    </ligand>
</feature>
<feature type="binding site" evidence="11">
    <location>
        <position position="380"/>
    </location>
    <ligand>
        <name>GMP</name>
        <dbReference type="ChEBI" id="CHEBI:58115"/>
    </ligand>
</feature>
<dbReference type="PANTHER" id="PTHR11118:SF1">
    <property type="entry name" value="RNA-SPLICING LIGASE RTCB HOMOLOG"/>
    <property type="match status" value="1"/>
</dbReference>
<dbReference type="STRING" id="694327.DFW101_0818"/>
<accession>G7Q444</accession>
<feature type="binding site" evidence="11">
    <location>
        <begin position="324"/>
        <end position="325"/>
    </location>
    <ligand>
        <name>GMP</name>
        <dbReference type="ChEBI" id="CHEBI:58115"/>
    </ligand>
</feature>
<evidence type="ECO:0000256" key="3">
    <source>
        <dbReference type="ARBA" id="ARBA00022723"/>
    </source>
</evidence>
<dbReference type="OrthoDB" id="9802323at2"/>
<evidence type="ECO:0000256" key="13">
    <source>
        <dbReference type="RuleBase" id="RU371113"/>
    </source>
</evidence>
<keyword evidence="2 13" id="KW-0436">Ligase</keyword>
<dbReference type="GO" id="GO:0005525">
    <property type="term" value="F:GTP binding"/>
    <property type="evidence" value="ECO:0007669"/>
    <property type="project" value="UniProtKB-KW"/>
</dbReference>
<evidence type="ECO:0000256" key="6">
    <source>
        <dbReference type="ARBA" id="ARBA00023134"/>
    </source>
</evidence>
<keyword evidence="16" id="KW-1185">Reference proteome</keyword>
<evidence type="ECO:0000256" key="14">
    <source>
        <dbReference type="SAM" id="MobiDB-lite"/>
    </source>
</evidence>
<keyword evidence="5" id="KW-0692">RNA repair</keyword>
<evidence type="ECO:0000256" key="9">
    <source>
        <dbReference type="ARBA" id="ARBA00049514"/>
    </source>
</evidence>
<feature type="binding site" evidence="11">
    <location>
        <position position="475"/>
    </location>
    <ligand>
        <name>GMP</name>
        <dbReference type="ChEBI" id="CHEBI:58115"/>
    </ligand>
</feature>
<keyword evidence="3 12" id="KW-0479">Metal-binding</keyword>
<dbReference type="Pfam" id="PF01139">
    <property type="entry name" value="RtcB"/>
    <property type="match status" value="1"/>
</dbReference>
<keyword evidence="7 12" id="KW-0464">Manganese</keyword>
<feature type="binding site" evidence="12">
    <location>
        <position position="234"/>
    </location>
    <ligand>
        <name>Mn(2+)</name>
        <dbReference type="ChEBI" id="CHEBI:29035"/>
        <label>2</label>
    </ligand>
</feature>
<dbReference type="AlphaFoldDB" id="G7Q444"/>
<evidence type="ECO:0000256" key="1">
    <source>
        <dbReference type="ARBA" id="ARBA00008071"/>
    </source>
</evidence>
<dbReference type="GO" id="GO:0003972">
    <property type="term" value="F:RNA ligase (ATP) activity"/>
    <property type="evidence" value="ECO:0007669"/>
    <property type="project" value="TreeGrafter"/>
</dbReference>
<evidence type="ECO:0000313" key="16">
    <source>
        <dbReference type="Proteomes" id="UP000004662"/>
    </source>
</evidence>
<evidence type="ECO:0000256" key="4">
    <source>
        <dbReference type="ARBA" id="ARBA00022741"/>
    </source>
</evidence>
<feature type="binding site" evidence="12">
    <location>
        <position position="95"/>
    </location>
    <ligand>
        <name>Mn(2+)</name>
        <dbReference type="ChEBI" id="CHEBI:29035"/>
        <label>1</label>
    </ligand>
</feature>
<feature type="binding site" evidence="12">
    <location>
        <position position="324"/>
    </location>
    <ligand>
        <name>Mn(2+)</name>
        <dbReference type="ChEBI" id="CHEBI:29035"/>
        <label>2</label>
    </ligand>
</feature>
<protein>
    <recommendedName>
        <fullName evidence="13">tRNA-splicing ligase RtcB</fullName>
        <ecNumber evidence="13">6.5.1.-</ecNumber>
    </recommendedName>
</protein>
<evidence type="ECO:0000256" key="2">
    <source>
        <dbReference type="ARBA" id="ARBA00022598"/>
    </source>
</evidence>
<evidence type="ECO:0000256" key="5">
    <source>
        <dbReference type="ARBA" id="ARBA00022800"/>
    </source>
</evidence>
<comment type="catalytic activity">
    <reaction evidence="9">
        <text>a 3'-end 2',3'-cyclophospho-ribonucleotide-RNA + a 5'-end dephospho-ribonucleoside-RNA + GTP + H2O = a ribonucleotidyl-ribonucleotide-RNA + GMP + diphosphate + H(+)</text>
        <dbReference type="Rhea" id="RHEA:68080"/>
        <dbReference type="Rhea" id="RHEA-COMP:10464"/>
        <dbReference type="Rhea" id="RHEA-COMP:13936"/>
        <dbReference type="Rhea" id="RHEA-COMP:17355"/>
        <dbReference type="ChEBI" id="CHEBI:15377"/>
        <dbReference type="ChEBI" id="CHEBI:15378"/>
        <dbReference type="ChEBI" id="CHEBI:33019"/>
        <dbReference type="ChEBI" id="CHEBI:37565"/>
        <dbReference type="ChEBI" id="CHEBI:58115"/>
        <dbReference type="ChEBI" id="CHEBI:83064"/>
        <dbReference type="ChEBI" id="CHEBI:138284"/>
        <dbReference type="ChEBI" id="CHEBI:173118"/>
        <dbReference type="EC" id="6.5.1.8"/>
    </reaction>
</comment>
<dbReference type="InterPro" id="IPR001233">
    <property type="entry name" value="RtcB"/>
</dbReference>
<dbReference type="FunFam" id="3.90.1860.10:FF:000001">
    <property type="entry name" value="tRNA-splicing ligase RtcB homolog"/>
    <property type="match status" value="1"/>
</dbReference>
<dbReference type="SUPFAM" id="SSF103365">
    <property type="entry name" value="Hypothetical protein PH1602"/>
    <property type="match status" value="1"/>
</dbReference>
<feature type="active site" description="GMP-histidine intermediate" evidence="10">
    <location>
        <position position="399"/>
    </location>
</feature>
<dbReference type="Proteomes" id="UP000004662">
    <property type="component" value="Chromosome"/>
</dbReference>
<sequence length="476" mass="49671">MGRHDVRRREALVWEMPQTGSMRVPAMLFGTEAALAAMEDGVFAQLRNVASLPGIAGQALAMPDAHTGYGFPIGCVAAFDARAGGVVSAGGVGFDIGCGVRTLVSDLDREDVEPVRESLADRLYDAVPAGLGAGGRLRLSDRDMDRMLAGGAAWAVREGFGQTGDLPRCEEGGTMPGADPAGVSAKARERQRDELGTLGSGNHYLEVQHVEKIFDSRTASAYGLRPGQVVVSIHCGSRGLGHQVATEHMAAMLAAAPGHGLTVADPELAFAPIESPAGVRYLGAMRAAINCALAGRQIITHLVREVFAALFPGCRLALLYDVSHNTCKVERHAVGKSVKTLHVHRKGATRALGPGHPDLPETFREVGQPVIVGGSMGTSSYVLSGTEASEALSFASACHGAGRAMSRKQAAKRFSAKGVVAALAGQGITIRTHTLRGVAEEAPGAYKDIEEVAQTTHALGLAAKTARLRPLACIKG</sequence>
<dbReference type="EC" id="6.5.1.-" evidence="13"/>
<feature type="binding site" evidence="12">
    <location>
        <position position="203"/>
    </location>
    <ligand>
        <name>Mn(2+)</name>
        <dbReference type="ChEBI" id="CHEBI:29035"/>
        <label>1</label>
    </ligand>
</feature>
<comment type="subunit">
    <text evidence="13">Monomer.</text>
</comment>
<evidence type="ECO:0000256" key="8">
    <source>
        <dbReference type="ARBA" id="ARBA00047746"/>
    </source>
</evidence>
<dbReference type="HOGENOM" id="CLU_022279_0_1_7"/>
<dbReference type="PANTHER" id="PTHR11118">
    <property type="entry name" value="RNA-SPLICING LIGASE RTCB HOMOLOG"/>
    <property type="match status" value="1"/>
</dbReference>
<organism evidence="15 16">
    <name type="scientific">Solidesulfovibrio carbinoliphilus subsp. oakridgensis</name>
    <dbReference type="NCBI Taxonomy" id="694327"/>
    <lineage>
        <taxon>Bacteria</taxon>
        <taxon>Pseudomonadati</taxon>
        <taxon>Thermodesulfobacteriota</taxon>
        <taxon>Desulfovibrionia</taxon>
        <taxon>Desulfovibrionales</taxon>
        <taxon>Desulfovibrionaceae</taxon>
        <taxon>Solidesulfovibrio</taxon>
    </lineage>
</organism>
<dbReference type="GO" id="GO:0006396">
    <property type="term" value="P:RNA processing"/>
    <property type="evidence" value="ECO:0007669"/>
    <property type="project" value="InterPro"/>
</dbReference>
<dbReference type="EMBL" id="CM001368">
    <property type="protein sequence ID" value="EHJ46834.1"/>
    <property type="molecule type" value="Genomic_DNA"/>
</dbReference>
<comment type="catalytic activity">
    <reaction evidence="8">
        <text>a 3'-end 3'-phospho-ribonucleotide-RNA + a 5'-end dephospho-ribonucleoside-RNA + GTP = a ribonucleotidyl-ribonucleotide-RNA + GMP + diphosphate</text>
        <dbReference type="Rhea" id="RHEA:68076"/>
        <dbReference type="Rhea" id="RHEA-COMP:10463"/>
        <dbReference type="Rhea" id="RHEA-COMP:13936"/>
        <dbReference type="Rhea" id="RHEA-COMP:17355"/>
        <dbReference type="ChEBI" id="CHEBI:33019"/>
        <dbReference type="ChEBI" id="CHEBI:37565"/>
        <dbReference type="ChEBI" id="CHEBI:58115"/>
        <dbReference type="ChEBI" id="CHEBI:83062"/>
        <dbReference type="ChEBI" id="CHEBI:138284"/>
        <dbReference type="ChEBI" id="CHEBI:173118"/>
        <dbReference type="EC" id="6.5.1.8"/>
    </reaction>
</comment>
<evidence type="ECO:0000256" key="10">
    <source>
        <dbReference type="PIRSR" id="PIRSR601233-1"/>
    </source>
</evidence>
<keyword evidence="4 11" id="KW-0547">Nucleotide-binding</keyword>
<comment type="cofactor">
    <cofactor evidence="12 13">
        <name>Mn(2+)</name>
        <dbReference type="ChEBI" id="CHEBI:29035"/>
    </cofactor>
    <text evidence="12 13">Binds 2 manganese ions per subunit.</text>
</comment>
<dbReference type="Gene3D" id="3.90.1860.10">
    <property type="entry name" value="tRNA-splicing ligase RtcB"/>
    <property type="match status" value="1"/>
</dbReference>
<reference evidence="16" key="1">
    <citation type="journal article" date="2015" name="Genome Announc.">
        <title>High-Quality Draft Genome Sequence of Desulfovibrio carbinoliphilus FW-101-2B, an Organic Acid-Oxidizing Sulfate-Reducing Bacterium Isolated from Uranium(VI)-Contaminated Groundwater.</title>
        <authorList>
            <person name="Ramsay B.D."/>
            <person name="Hwang C."/>
            <person name="Woo H.L."/>
            <person name="Carroll S.L."/>
            <person name="Lucas S."/>
            <person name="Han J."/>
            <person name="Lapidus A.L."/>
            <person name="Cheng J.F."/>
            <person name="Goodwin L.A."/>
            <person name="Pitluck S."/>
            <person name="Peters L."/>
            <person name="Chertkov O."/>
            <person name="Held B."/>
            <person name="Detter J.C."/>
            <person name="Han C.S."/>
            <person name="Tapia R."/>
            <person name="Land M.L."/>
            <person name="Hauser L.J."/>
            <person name="Kyrpides N.C."/>
            <person name="Ivanova N.N."/>
            <person name="Mikhailova N."/>
            <person name="Pagani I."/>
            <person name="Woyke T."/>
            <person name="Arkin A.P."/>
            <person name="Dehal P."/>
            <person name="Chivian D."/>
            <person name="Criddle C.S."/>
            <person name="Wu W."/>
            <person name="Chakraborty R."/>
            <person name="Hazen T.C."/>
            <person name="Fields M.W."/>
        </authorList>
    </citation>
    <scope>NUCLEOTIDE SEQUENCE [LARGE SCALE GENOMIC DNA]</scope>
    <source>
        <strain evidence="16">FW-101-2B</strain>
    </source>
</reference>
<feature type="binding site" evidence="11">
    <location>
        <begin position="399"/>
        <end position="402"/>
    </location>
    <ligand>
        <name>GMP</name>
        <dbReference type="ChEBI" id="CHEBI:58115"/>
    </ligand>
</feature>
<feature type="binding site" evidence="11">
    <location>
        <begin position="202"/>
        <end position="206"/>
    </location>
    <ligand>
        <name>GMP</name>
        <dbReference type="ChEBI" id="CHEBI:58115"/>
    </ligand>
</feature>
<proteinExistence type="inferred from homology"/>
<evidence type="ECO:0000313" key="15">
    <source>
        <dbReference type="EMBL" id="EHJ46834.1"/>
    </source>
</evidence>
<feature type="region of interest" description="Disordered" evidence="14">
    <location>
        <begin position="167"/>
        <end position="191"/>
    </location>
</feature>
<gene>
    <name evidence="13" type="primary">rtcB</name>
    <name evidence="15" type="ORF">DFW101_0818</name>
</gene>
<dbReference type="GO" id="GO:0042245">
    <property type="term" value="P:RNA repair"/>
    <property type="evidence" value="ECO:0007669"/>
    <property type="project" value="UniProtKB-KW"/>
</dbReference>
<evidence type="ECO:0000256" key="7">
    <source>
        <dbReference type="ARBA" id="ARBA00023211"/>
    </source>
</evidence>
<dbReference type="PROSITE" id="PS01288">
    <property type="entry name" value="UPF0027"/>
    <property type="match status" value="1"/>
</dbReference>
<keyword evidence="6 11" id="KW-0342">GTP-binding</keyword>
<comment type="similarity">
    <text evidence="1 13">Belongs to the RtcB family.</text>
</comment>
<dbReference type="eggNOG" id="COG1690">
    <property type="taxonomic scope" value="Bacteria"/>
</dbReference>